<proteinExistence type="predicted"/>
<dbReference type="PANTHER" id="PTHR23131">
    <property type="entry name" value="ENDORIBONUCLEASE LACTB2"/>
    <property type="match status" value="1"/>
</dbReference>
<dbReference type="InterPro" id="IPR050662">
    <property type="entry name" value="Sec-metab_biosynth-thioest"/>
</dbReference>
<dbReference type="AlphaFoldDB" id="G7WC10"/>
<dbReference type="Proteomes" id="UP000006346">
    <property type="component" value="Chromosome"/>
</dbReference>
<dbReference type="GO" id="GO:0016787">
    <property type="term" value="F:hydrolase activity"/>
    <property type="evidence" value="ECO:0007669"/>
    <property type="project" value="UniProtKB-KW"/>
</dbReference>
<dbReference type="Gene3D" id="3.60.15.10">
    <property type="entry name" value="Ribonuclease Z/Hydroxyacylglutathione hydrolase-like"/>
    <property type="match status" value="1"/>
</dbReference>
<dbReference type="InterPro" id="IPR001279">
    <property type="entry name" value="Metallo-B-lactamas"/>
</dbReference>
<keyword evidence="3" id="KW-1185">Reference proteome</keyword>
<feature type="domain" description="Metallo-beta-lactamase" evidence="1">
    <location>
        <begin position="21"/>
        <end position="236"/>
    </location>
</feature>
<evidence type="ECO:0000259" key="1">
    <source>
        <dbReference type="SMART" id="SM00849"/>
    </source>
</evidence>
<dbReference type="PANTHER" id="PTHR23131:SF4">
    <property type="entry name" value="METALLO-BETA-LACTAMASE SUPERFAMILY POTEIN"/>
    <property type="match status" value="1"/>
</dbReference>
<dbReference type="InterPro" id="IPR048933">
    <property type="entry name" value="B_lactamase-like_C"/>
</dbReference>
<dbReference type="RefSeq" id="WP_014186791.1">
    <property type="nucleotide sequence ID" value="NC_016584.1"/>
</dbReference>
<organism evidence="2 3">
    <name type="scientific">Desulfosporosinus orientis (strain ATCC 19365 / DSM 765 / NCIMB 8382 / VKM B-1628 / Singapore I)</name>
    <name type="common">Desulfotomaculum orientis</name>
    <dbReference type="NCBI Taxonomy" id="768706"/>
    <lineage>
        <taxon>Bacteria</taxon>
        <taxon>Bacillati</taxon>
        <taxon>Bacillota</taxon>
        <taxon>Clostridia</taxon>
        <taxon>Eubacteriales</taxon>
        <taxon>Desulfitobacteriaceae</taxon>
        <taxon>Desulfosporosinus</taxon>
    </lineage>
</organism>
<dbReference type="Pfam" id="PF00753">
    <property type="entry name" value="Lactamase_B"/>
    <property type="match status" value="1"/>
</dbReference>
<dbReference type="Pfam" id="PF21221">
    <property type="entry name" value="B_lactamase-like_C"/>
    <property type="match status" value="1"/>
</dbReference>
<accession>G7WC10</accession>
<dbReference type="eggNOG" id="COG0491">
    <property type="taxonomic scope" value="Bacteria"/>
</dbReference>
<gene>
    <name evidence="2" type="ordered locus">Desor_4579</name>
</gene>
<dbReference type="KEGG" id="dor:Desor_4579"/>
<evidence type="ECO:0000313" key="3">
    <source>
        <dbReference type="Proteomes" id="UP000006346"/>
    </source>
</evidence>
<evidence type="ECO:0000313" key="2">
    <source>
        <dbReference type="EMBL" id="AET69984.1"/>
    </source>
</evidence>
<dbReference type="STRING" id="768706.Desor_4579"/>
<dbReference type="OrthoDB" id="9761531at2"/>
<dbReference type="Gene3D" id="1.10.10.10">
    <property type="entry name" value="Winged helix-like DNA-binding domain superfamily/Winged helix DNA-binding domain"/>
    <property type="match status" value="1"/>
</dbReference>
<dbReference type="EMBL" id="CP003108">
    <property type="protein sequence ID" value="AET69984.1"/>
    <property type="molecule type" value="Genomic_DNA"/>
</dbReference>
<reference evidence="3" key="1">
    <citation type="submission" date="2011-11" db="EMBL/GenBank/DDBJ databases">
        <title>Complete sequence of Desulfosporosinus orientis DSM 765.</title>
        <authorList>
            <person name="Lucas S."/>
            <person name="Han J."/>
            <person name="Lapidus A."/>
            <person name="Cheng J.-F."/>
            <person name="Goodwin L."/>
            <person name="Pitluck S."/>
            <person name="Peters L."/>
            <person name="Ovchinnikova G."/>
            <person name="Teshima H."/>
            <person name="Detter J.C."/>
            <person name="Han C."/>
            <person name="Tapia R."/>
            <person name="Land M."/>
            <person name="Hauser L."/>
            <person name="Kyrpides N."/>
            <person name="Ivanova N."/>
            <person name="Pagani I."/>
            <person name="Pester M."/>
            <person name="Spring S."/>
            <person name="Ollivier B."/>
            <person name="Rattei T."/>
            <person name="Klenk H.-P."/>
            <person name="Wagner M."/>
            <person name="Loy A."/>
            <person name="Woyke T."/>
        </authorList>
    </citation>
    <scope>NUCLEOTIDE SEQUENCE [LARGE SCALE GENOMIC DNA]</scope>
    <source>
        <strain evidence="3">ATCC 19365 / DSM 765 / NCIMB 8382 / VKM B-1628</strain>
    </source>
</reference>
<protein>
    <submittedName>
        <fullName evidence="2">Zn-dependent hydrolase, glyoxylase</fullName>
    </submittedName>
</protein>
<sequence>MIYQPLGIYKVTFPLPFRLNHVNCYAVKGTPGWWLIDAGLQREATIAGWKQFFEEQAIKPSDIKGIYLTHFHPDHYGCSGWLQKYTGAPVYIGEIDAERVRHYWKSDHYILDDLNTLFKENGMPEDILNETISSVNNLIRYTAPHAELTTLKPGQMVMIGDFKYQVILTPGHTDGHICFYNLEEGVLLSGDHLLPEISSNISLWPQTGADPDPLANFLRAIDGIRSLSCKLVLPAHGNPFSAVEERICQLEAHHKARLQEIKNYAGSGSTAYQVCKQVFRQDLSFHELRFAMAETLAHLVYLIYKGELEKFSIEGIDYFKIR</sequence>
<dbReference type="SUPFAM" id="SSF56281">
    <property type="entry name" value="Metallo-hydrolase/oxidoreductase"/>
    <property type="match status" value="1"/>
</dbReference>
<name>G7WC10_DESOD</name>
<dbReference type="HOGENOM" id="CLU_048478_0_2_9"/>
<dbReference type="SMART" id="SM00849">
    <property type="entry name" value="Lactamase_B"/>
    <property type="match status" value="1"/>
</dbReference>
<dbReference type="PATRIC" id="fig|768706.3.peg.4654"/>
<dbReference type="InterPro" id="IPR036388">
    <property type="entry name" value="WH-like_DNA-bd_sf"/>
</dbReference>
<keyword evidence="2" id="KW-0378">Hydrolase</keyword>
<reference evidence="2 3" key="2">
    <citation type="journal article" date="2012" name="J. Bacteriol.">
        <title>Complete genome sequences of Desulfosporosinus orientis DSM765T, Desulfosporosinus youngiae DSM17734T, Desulfosporosinus meridiei DSM13257T, and Desulfosporosinus acidiphilus DSM22704T.</title>
        <authorList>
            <person name="Pester M."/>
            <person name="Brambilla E."/>
            <person name="Alazard D."/>
            <person name="Rattei T."/>
            <person name="Weinmaier T."/>
            <person name="Han J."/>
            <person name="Lucas S."/>
            <person name="Lapidus A."/>
            <person name="Cheng J.F."/>
            <person name="Goodwin L."/>
            <person name="Pitluck S."/>
            <person name="Peters L."/>
            <person name="Ovchinnikova G."/>
            <person name="Teshima H."/>
            <person name="Detter J.C."/>
            <person name="Han C.S."/>
            <person name="Tapia R."/>
            <person name="Land M.L."/>
            <person name="Hauser L."/>
            <person name="Kyrpides N.C."/>
            <person name="Ivanova N.N."/>
            <person name="Pagani I."/>
            <person name="Huntmann M."/>
            <person name="Wei C.L."/>
            <person name="Davenport K.W."/>
            <person name="Daligault H."/>
            <person name="Chain P.S."/>
            <person name="Chen A."/>
            <person name="Mavromatis K."/>
            <person name="Markowitz V."/>
            <person name="Szeto E."/>
            <person name="Mikhailova N."/>
            <person name="Pati A."/>
            <person name="Wagner M."/>
            <person name="Woyke T."/>
            <person name="Ollivier B."/>
            <person name="Klenk H.P."/>
            <person name="Spring S."/>
            <person name="Loy A."/>
        </authorList>
    </citation>
    <scope>NUCLEOTIDE SEQUENCE [LARGE SCALE GENOMIC DNA]</scope>
    <source>
        <strain evidence="3">ATCC 19365 / DSM 765 / NCIMB 8382 / VKM B-1628</strain>
    </source>
</reference>
<dbReference type="InterPro" id="IPR036866">
    <property type="entry name" value="RibonucZ/Hydroxyglut_hydro"/>
</dbReference>
<dbReference type="CDD" id="cd07725">
    <property type="entry name" value="TTHA1429-like_MBL-fold"/>
    <property type="match status" value="1"/>
</dbReference>